<evidence type="ECO:0000313" key="8">
    <source>
        <dbReference type="Proteomes" id="UP000011602"/>
    </source>
</evidence>
<dbReference type="GO" id="GO:0016020">
    <property type="term" value="C:membrane"/>
    <property type="evidence" value="ECO:0007669"/>
    <property type="project" value="InterPro"/>
</dbReference>
<keyword evidence="2 5" id="KW-0812">Transmembrane</keyword>
<feature type="transmembrane region" description="Helical" evidence="5">
    <location>
        <begin position="143"/>
        <end position="161"/>
    </location>
</feature>
<accession>L9X279</accession>
<dbReference type="PATRIC" id="fig|1227499.3.peg.2309"/>
<evidence type="ECO:0000256" key="4">
    <source>
        <dbReference type="ARBA" id="ARBA00023136"/>
    </source>
</evidence>
<evidence type="ECO:0000256" key="2">
    <source>
        <dbReference type="ARBA" id="ARBA00022692"/>
    </source>
</evidence>
<evidence type="ECO:0000256" key="1">
    <source>
        <dbReference type="ARBA" id="ARBA00004127"/>
    </source>
</evidence>
<dbReference type="InterPro" id="IPR001478">
    <property type="entry name" value="PDZ"/>
</dbReference>
<dbReference type="InterPro" id="IPR041489">
    <property type="entry name" value="PDZ_6"/>
</dbReference>
<dbReference type="Pfam" id="PF02163">
    <property type="entry name" value="Peptidase_M50"/>
    <property type="match status" value="1"/>
</dbReference>
<dbReference type="RefSeq" id="WP_007259541.1">
    <property type="nucleotide sequence ID" value="NZ_AOHZ01000050.1"/>
</dbReference>
<dbReference type="Pfam" id="PF17820">
    <property type="entry name" value="PDZ_6"/>
    <property type="match status" value="1"/>
</dbReference>
<proteinExistence type="predicted"/>
<dbReference type="GO" id="GO:0012505">
    <property type="term" value="C:endomembrane system"/>
    <property type="evidence" value="ECO:0007669"/>
    <property type="project" value="UniProtKB-SubCell"/>
</dbReference>
<dbReference type="PANTHER" id="PTHR13325">
    <property type="entry name" value="PROTEASE M50 MEMBRANE-BOUND TRANSCRIPTION FACTOR SITE 2 PROTEASE"/>
    <property type="match status" value="1"/>
</dbReference>
<reference evidence="7 8" key="1">
    <citation type="journal article" date="2014" name="PLoS Genet.">
        <title>Phylogenetically driven sequencing of extremely halophilic archaea reveals strategies for static and dynamic osmo-response.</title>
        <authorList>
            <person name="Becker E.A."/>
            <person name="Seitzer P.M."/>
            <person name="Tritt A."/>
            <person name="Larsen D."/>
            <person name="Krusor M."/>
            <person name="Yao A.I."/>
            <person name="Wu D."/>
            <person name="Madern D."/>
            <person name="Eisen J.A."/>
            <person name="Darling A.E."/>
            <person name="Facciotti M.T."/>
        </authorList>
    </citation>
    <scope>NUCLEOTIDE SEQUENCE [LARGE SCALE GENOMIC DNA]</scope>
    <source>
        <strain evidence="7 8">JCM 12255</strain>
    </source>
</reference>
<dbReference type="PANTHER" id="PTHR13325:SF3">
    <property type="entry name" value="MEMBRANE-BOUND TRANSCRIPTION FACTOR SITE-2 PROTEASE"/>
    <property type="match status" value="1"/>
</dbReference>
<keyword evidence="8" id="KW-1185">Reference proteome</keyword>
<dbReference type="Proteomes" id="UP000011602">
    <property type="component" value="Unassembled WGS sequence"/>
</dbReference>
<dbReference type="InterPro" id="IPR036034">
    <property type="entry name" value="PDZ_sf"/>
</dbReference>
<evidence type="ECO:0000256" key="3">
    <source>
        <dbReference type="ARBA" id="ARBA00022989"/>
    </source>
</evidence>
<evidence type="ECO:0000256" key="5">
    <source>
        <dbReference type="SAM" id="Phobius"/>
    </source>
</evidence>
<gene>
    <name evidence="7" type="ORF">C493_11302</name>
</gene>
<dbReference type="PROSITE" id="PS50106">
    <property type="entry name" value="PDZ"/>
    <property type="match status" value="1"/>
</dbReference>
<dbReference type="GO" id="GO:0031293">
    <property type="term" value="P:membrane protein intracellular domain proteolysis"/>
    <property type="evidence" value="ECO:0007669"/>
    <property type="project" value="TreeGrafter"/>
</dbReference>
<feature type="transmembrane region" description="Helical" evidence="5">
    <location>
        <begin position="515"/>
        <end position="534"/>
    </location>
</feature>
<evidence type="ECO:0000259" key="6">
    <source>
        <dbReference type="PROSITE" id="PS50106"/>
    </source>
</evidence>
<sequence length="602" mass="61315">MLTTLFWIVLGFAVYTALEARGLLPSWIRVWGPLVTFETTNGLGALDRLAAPRHRRRWRVWTNGGVAVTLALLVITFGLVLFAAFVALTQGGASEVNQPRNALAIPGVNDFLPLAATPEILAGLFVGLFVHEFGHGVLSRVEGISVESAGLIVLAVVPFGAFVGIDEDDEREAETSSRNRIYAAGIANNLALAAVAVGCLVLLVSTSIAAVPGVAVGGVYPGTPADEAGLERGDVITAVDGERIESDDDHREALEAANDSVELGVEGARDGTKTVTIERSVVVTSALAGSGDGGGDGEATALEPGQTITAVDGEAVATEREFATALENATVVDLETDDGSGPRTVVAGVAVSDVDSDGALAAAGVLDPGDEPDSLVITVLDGERIVDDGDLFDALEDAEPGETVTLEAAVDGEVETYAVTLGERDGDAALGVALAPGTSGITVTDLGVDAHPHEQHLAVLSGDVGAGDGLDASVLAGALALFALPFAGMIDGVSSANFGGFVGSVADFYTVTGSLAALEGVVFVVATLLFWAWWLNLLLGVFNCIPCYPLDGAKILRTTVEDVGSRIGLESPARVASAAMVGASGLVGVAIALVLASPFLVG</sequence>
<organism evidence="7 8">
    <name type="scientific">Natronolimnohabitans innermongolicus JCM 12255</name>
    <dbReference type="NCBI Taxonomy" id="1227499"/>
    <lineage>
        <taxon>Archaea</taxon>
        <taxon>Methanobacteriati</taxon>
        <taxon>Methanobacteriota</taxon>
        <taxon>Stenosarchaea group</taxon>
        <taxon>Halobacteria</taxon>
        <taxon>Halobacteriales</taxon>
        <taxon>Natrialbaceae</taxon>
        <taxon>Natronolimnohabitans</taxon>
    </lineage>
</organism>
<evidence type="ECO:0000313" key="7">
    <source>
        <dbReference type="EMBL" id="ELY55546.1"/>
    </source>
</evidence>
<dbReference type="AlphaFoldDB" id="L9X279"/>
<keyword evidence="4 5" id="KW-0472">Membrane</keyword>
<dbReference type="SUPFAM" id="SSF50156">
    <property type="entry name" value="PDZ domain-like"/>
    <property type="match status" value="2"/>
</dbReference>
<dbReference type="eggNOG" id="arCOG02834">
    <property type="taxonomic scope" value="Archaea"/>
</dbReference>
<feature type="transmembrane region" description="Helical" evidence="5">
    <location>
        <begin position="575"/>
        <end position="601"/>
    </location>
</feature>
<comment type="subcellular location">
    <subcellularLocation>
        <location evidence="1">Endomembrane system</location>
        <topology evidence="1">Multi-pass membrane protein</topology>
    </subcellularLocation>
</comment>
<protein>
    <submittedName>
        <fullName evidence="7">Peptidase M50</fullName>
    </submittedName>
</protein>
<keyword evidence="3 5" id="KW-1133">Transmembrane helix</keyword>
<dbReference type="GO" id="GO:0004222">
    <property type="term" value="F:metalloendopeptidase activity"/>
    <property type="evidence" value="ECO:0007669"/>
    <property type="project" value="InterPro"/>
</dbReference>
<dbReference type="STRING" id="1227499.C493_11302"/>
<dbReference type="SMART" id="SM00228">
    <property type="entry name" value="PDZ"/>
    <property type="match status" value="2"/>
</dbReference>
<dbReference type="InterPro" id="IPR008915">
    <property type="entry name" value="Peptidase_M50"/>
</dbReference>
<dbReference type="InterPro" id="IPR001193">
    <property type="entry name" value="MBTPS2"/>
</dbReference>
<name>L9X279_9EURY</name>
<feature type="transmembrane region" description="Helical" evidence="5">
    <location>
        <begin position="181"/>
        <end position="204"/>
    </location>
</feature>
<dbReference type="Gene3D" id="2.30.42.10">
    <property type="match status" value="2"/>
</dbReference>
<feature type="transmembrane region" description="Helical" evidence="5">
    <location>
        <begin position="66"/>
        <end position="91"/>
    </location>
</feature>
<dbReference type="GO" id="GO:0005737">
    <property type="term" value="C:cytoplasm"/>
    <property type="evidence" value="ECO:0007669"/>
    <property type="project" value="TreeGrafter"/>
</dbReference>
<feature type="domain" description="PDZ" evidence="6">
    <location>
        <begin position="213"/>
        <end position="269"/>
    </location>
</feature>
<dbReference type="EMBL" id="AOHZ01000050">
    <property type="protein sequence ID" value="ELY55546.1"/>
    <property type="molecule type" value="Genomic_DNA"/>
</dbReference>
<dbReference type="OrthoDB" id="15212at2157"/>
<comment type="caution">
    <text evidence="7">The sequence shown here is derived from an EMBL/GenBank/DDBJ whole genome shotgun (WGS) entry which is preliminary data.</text>
</comment>